<evidence type="ECO:0000313" key="2">
    <source>
        <dbReference type="Proteomes" id="UP000242180"/>
    </source>
</evidence>
<name>A0A1X2HS23_SYNRA</name>
<dbReference type="OrthoDB" id="2283761at2759"/>
<comment type="caution">
    <text evidence="1">The sequence shown here is derived from an EMBL/GenBank/DDBJ whole genome shotgun (WGS) entry which is preliminary data.</text>
</comment>
<dbReference type="Proteomes" id="UP000242180">
    <property type="component" value="Unassembled WGS sequence"/>
</dbReference>
<sequence>MLNRMVRRSMSQKMMPSARIGAQVVCQDHIASSFRRFTCNTYPLAMVLSAPIVMDLVVVTY</sequence>
<evidence type="ECO:0000313" key="1">
    <source>
        <dbReference type="EMBL" id="ORZ02274.1"/>
    </source>
</evidence>
<accession>A0A1X2HS23</accession>
<gene>
    <name evidence="1" type="ORF">BCR43DRAFT_481292</name>
</gene>
<dbReference type="AlphaFoldDB" id="A0A1X2HS23"/>
<dbReference type="InParanoid" id="A0A1X2HS23"/>
<reference evidence="1 2" key="1">
    <citation type="submission" date="2016-07" db="EMBL/GenBank/DDBJ databases">
        <title>Pervasive Adenine N6-methylation of Active Genes in Fungi.</title>
        <authorList>
            <consortium name="DOE Joint Genome Institute"/>
            <person name="Mondo S.J."/>
            <person name="Dannebaum R.O."/>
            <person name="Kuo R.C."/>
            <person name="Labutti K."/>
            <person name="Haridas S."/>
            <person name="Kuo A."/>
            <person name="Salamov A."/>
            <person name="Ahrendt S.R."/>
            <person name="Lipzen A."/>
            <person name="Sullivan W."/>
            <person name="Andreopoulos W.B."/>
            <person name="Clum A."/>
            <person name="Lindquist E."/>
            <person name="Daum C."/>
            <person name="Ramamoorthy G.K."/>
            <person name="Gryganskyi A."/>
            <person name="Culley D."/>
            <person name="Magnuson J.K."/>
            <person name="James T.Y."/>
            <person name="O'Malley M.A."/>
            <person name="Stajich J.E."/>
            <person name="Spatafora J.W."/>
            <person name="Visel A."/>
            <person name="Grigoriev I.V."/>
        </authorList>
    </citation>
    <scope>NUCLEOTIDE SEQUENCE [LARGE SCALE GENOMIC DNA]</scope>
    <source>
        <strain evidence="1 2">NRRL 2496</strain>
    </source>
</reference>
<protein>
    <submittedName>
        <fullName evidence="1">Uncharacterized protein</fullName>
    </submittedName>
</protein>
<proteinExistence type="predicted"/>
<dbReference type="EMBL" id="MCGN01000001">
    <property type="protein sequence ID" value="ORZ02274.1"/>
    <property type="molecule type" value="Genomic_DNA"/>
</dbReference>
<keyword evidence="2" id="KW-1185">Reference proteome</keyword>
<organism evidence="1 2">
    <name type="scientific">Syncephalastrum racemosum</name>
    <name type="common">Filamentous fungus</name>
    <dbReference type="NCBI Taxonomy" id="13706"/>
    <lineage>
        <taxon>Eukaryota</taxon>
        <taxon>Fungi</taxon>
        <taxon>Fungi incertae sedis</taxon>
        <taxon>Mucoromycota</taxon>
        <taxon>Mucoromycotina</taxon>
        <taxon>Mucoromycetes</taxon>
        <taxon>Mucorales</taxon>
        <taxon>Syncephalastraceae</taxon>
        <taxon>Syncephalastrum</taxon>
    </lineage>
</organism>